<dbReference type="Pfam" id="PF03881">
    <property type="entry name" value="Fructosamin_kin"/>
    <property type="match status" value="1"/>
</dbReference>
<dbReference type="Proteomes" id="UP001295740">
    <property type="component" value="Unassembled WGS sequence"/>
</dbReference>
<dbReference type="EC" id="2.7.1.172" evidence="1"/>
<dbReference type="GO" id="GO:0102193">
    <property type="term" value="F:protein-ribulosamine 3-kinase activity"/>
    <property type="evidence" value="ECO:0007669"/>
    <property type="project" value="UniProtKB-EC"/>
</dbReference>
<proteinExistence type="predicted"/>
<evidence type="ECO:0000256" key="1">
    <source>
        <dbReference type="ARBA" id="ARBA00011961"/>
    </source>
</evidence>
<accession>A0AAI8YIW0</accession>
<evidence type="ECO:0000313" key="3">
    <source>
        <dbReference type="EMBL" id="CAJ2506377.1"/>
    </source>
</evidence>
<keyword evidence="4" id="KW-1185">Reference proteome</keyword>
<dbReference type="EMBL" id="CAUWAG010000008">
    <property type="protein sequence ID" value="CAJ2506377.1"/>
    <property type="molecule type" value="Genomic_DNA"/>
</dbReference>
<comment type="catalytic activity">
    <reaction evidence="2">
        <text>N(6)-D-ribulosyl-L-lysyl-[protein] + ATP = N(6)-(3-O-phospho-D-ribulosyl)-L-lysyl-[protein] + ADP + H(+)</text>
        <dbReference type="Rhea" id="RHEA:48432"/>
        <dbReference type="Rhea" id="RHEA-COMP:12103"/>
        <dbReference type="Rhea" id="RHEA-COMP:12104"/>
        <dbReference type="ChEBI" id="CHEBI:15378"/>
        <dbReference type="ChEBI" id="CHEBI:30616"/>
        <dbReference type="ChEBI" id="CHEBI:90418"/>
        <dbReference type="ChEBI" id="CHEBI:90420"/>
        <dbReference type="ChEBI" id="CHEBI:456216"/>
        <dbReference type="EC" id="2.7.1.172"/>
    </reaction>
    <physiologicalReaction direction="left-to-right" evidence="2">
        <dbReference type="Rhea" id="RHEA:48433"/>
    </physiologicalReaction>
</comment>
<dbReference type="PANTHER" id="PTHR12149:SF8">
    <property type="entry name" value="PROTEIN-RIBULOSAMINE 3-KINASE"/>
    <property type="match status" value="1"/>
</dbReference>
<protein>
    <recommendedName>
        <fullName evidence="1">protein-ribulosamine 3-kinase</fullName>
        <ecNumber evidence="1">2.7.1.172</ecNumber>
    </recommendedName>
</protein>
<sequence>MFGYPLVTGRGTLDRTEHWSSSWAEQFTYLLKDLINLDNQMNRPWPEYDSACKQLIDHVIPRLLGALQSEGRRIIPVLCHGDLWEGNVGTDRETGEIIIFDPDECMYAHNEIEFATWRSRWATHFKSHKYIEAYQQEIKPSEPAEKWGDRQRLYSIKTVLGDSAGHPGSNSRNVAYNDMLYLCEKYAPLERLEKYNPEQDISIRGVREAYDVMAGTNSDL</sequence>
<organism evidence="3 4">
    <name type="scientific">Anthostomella pinea</name>
    <dbReference type="NCBI Taxonomy" id="933095"/>
    <lineage>
        <taxon>Eukaryota</taxon>
        <taxon>Fungi</taxon>
        <taxon>Dikarya</taxon>
        <taxon>Ascomycota</taxon>
        <taxon>Pezizomycotina</taxon>
        <taxon>Sordariomycetes</taxon>
        <taxon>Xylariomycetidae</taxon>
        <taxon>Xylariales</taxon>
        <taxon>Xylariaceae</taxon>
        <taxon>Anthostomella</taxon>
    </lineage>
</organism>
<dbReference type="InterPro" id="IPR016477">
    <property type="entry name" value="Fructo-/Ketosamine-3-kinase"/>
</dbReference>
<dbReference type="AlphaFoldDB" id="A0AAI8YIW0"/>
<comment type="caution">
    <text evidence="3">The sequence shown here is derived from an EMBL/GenBank/DDBJ whole genome shotgun (WGS) entry which is preliminary data.</text>
</comment>
<evidence type="ECO:0000313" key="4">
    <source>
        <dbReference type="Proteomes" id="UP001295740"/>
    </source>
</evidence>
<gene>
    <name evidence="3" type="ORF">KHLLAP_LOCUS6845</name>
</gene>
<dbReference type="Gene3D" id="3.90.1200.10">
    <property type="match status" value="1"/>
</dbReference>
<name>A0AAI8YIW0_9PEZI</name>
<dbReference type="InterPro" id="IPR011009">
    <property type="entry name" value="Kinase-like_dom_sf"/>
</dbReference>
<evidence type="ECO:0000256" key="2">
    <source>
        <dbReference type="ARBA" id="ARBA00048655"/>
    </source>
</evidence>
<dbReference type="PANTHER" id="PTHR12149">
    <property type="entry name" value="FRUCTOSAMINE 3 KINASE-RELATED PROTEIN"/>
    <property type="match status" value="1"/>
</dbReference>
<dbReference type="SUPFAM" id="SSF56112">
    <property type="entry name" value="Protein kinase-like (PK-like)"/>
    <property type="match status" value="1"/>
</dbReference>
<reference evidence="3" key="1">
    <citation type="submission" date="2023-10" db="EMBL/GenBank/DDBJ databases">
        <authorList>
            <person name="Hackl T."/>
        </authorList>
    </citation>
    <scope>NUCLEOTIDE SEQUENCE</scope>
</reference>